<comment type="caution">
    <text evidence="3">The sequence shown here is derived from an EMBL/GenBank/DDBJ whole genome shotgun (WGS) entry which is preliminary data.</text>
</comment>
<evidence type="ECO:0000313" key="4">
    <source>
        <dbReference type="Proteomes" id="UP001220010"/>
    </source>
</evidence>
<dbReference type="InterPro" id="IPR050934">
    <property type="entry name" value="ITIH"/>
</dbReference>
<name>A0ABT5X4Q6_9EURY</name>
<dbReference type="PROSITE" id="PS50234">
    <property type="entry name" value="VWFA"/>
    <property type="match status" value="1"/>
</dbReference>
<dbReference type="Gene3D" id="3.40.50.410">
    <property type="entry name" value="von Willebrand factor, type A domain"/>
    <property type="match status" value="1"/>
</dbReference>
<feature type="region of interest" description="Disordered" evidence="1">
    <location>
        <begin position="676"/>
        <end position="708"/>
    </location>
</feature>
<sequence>MNQSQSDDRTWYRFEAPDVSAGLVDEGPGTAAGEENSLWIVDLDAEETRTSLEIPMGFWARLMLLPSDSGHLEMFCRYPTGTVDLLIEDDVEAGSFYTAWYQAEWSGTYEIWYRLDGAESNQVMFKVGQESFGYRGIGSGPSAPGSMAPSSSSRGYGGPYVMSAPAPEASVSIGFAAGGAKDIENFRQNIEQGYLPLPTDVTYEGLFYDYYFETGEVDECEKLFCPSYSCAISKDPLSGEVQRYLSVGLNSGITDFQRKKLNLVVVLDYSGSMGSPFSKYYYDQFGNWVEIEDNLEDSGKTKMEIANQAVVDLLGRLNGDDRFGLVVFSNNAYVVEPLTDVEDKDLEKLGKVILDIRDYGGTNMEAGMTKGTSAYRKYIDIDPSEQENRIIFLTDAMPNLGGTRENDLHSILEKNAGHGIYTTFIGIGLDFNTELIEKISKIKGANYYSVHSASKFKDRMDNEFDFMVTPLVFNLTLELDAPGYQIEKVYGSPEADEATGEIMKVNTLFPSRAEEGEVRGGIILIKLKEISSEGEIKLGVSYEDRNGTIDGDEAQVVFPDDDPDFYENNGIRKAVLLSRYADLLKSWIADERRAMDTGQEVVHSVTMEEGIIVPQHIILGKWERQSLPLHVSDHYISIFSTFASYFGTESVAIEDIDLQQEMVILDKLRGFEGDEVREVDETSPSLSDSDNPVVDAPKEGGYQTQEPTAKALEEINPAEEIPLSMSVAAISTILAAILMRFRRR</sequence>
<dbReference type="InterPro" id="IPR002035">
    <property type="entry name" value="VWF_A"/>
</dbReference>
<evidence type="ECO:0000259" key="2">
    <source>
        <dbReference type="PROSITE" id="PS50234"/>
    </source>
</evidence>
<dbReference type="SMART" id="SM00327">
    <property type="entry name" value="VWA"/>
    <property type="match status" value="1"/>
</dbReference>
<dbReference type="SUPFAM" id="SSF53300">
    <property type="entry name" value="vWA-like"/>
    <property type="match status" value="1"/>
</dbReference>
<gene>
    <name evidence="3" type="ORF">P0O15_00625</name>
</gene>
<dbReference type="EMBL" id="JARFPK010000002">
    <property type="protein sequence ID" value="MDF0589683.1"/>
    <property type="molecule type" value="Genomic_DNA"/>
</dbReference>
<dbReference type="Proteomes" id="UP001220010">
    <property type="component" value="Unassembled WGS sequence"/>
</dbReference>
<protein>
    <submittedName>
        <fullName evidence="3">VWA domain-containing protein</fullName>
    </submittedName>
</protein>
<evidence type="ECO:0000256" key="1">
    <source>
        <dbReference type="SAM" id="MobiDB-lite"/>
    </source>
</evidence>
<keyword evidence="4" id="KW-1185">Reference proteome</keyword>
<feature type="domain" description="VWFA" evidence="2">
    <location>
        <begin position="262"/>
        <end position="464"/>
    </location>
</feature>
<dbReference type="PANTHER" id="PTHR10338">
    <property type="entry name" value="INTER-ALPHA-TRYPSIN INHIBITOR HEAVY CHAIN FAMILY MEMBER"/>
    <property type="match status" value="1"/>
</dbReference>
<dbReference type="PANTHER" id="PTHR10338:SF108">
    <property type="entry name" value="INTER-ALPHA-TRYPSIN INHIBITOR HEAVY CHAIN H4-LIKE PROTEIN"/>
    <property type="match status" value="1"/>
</dbReference>
<reference evidence="3 4" key="1">
    <citation type="submission" date="2023-03" db="EMBL/GenBank/DDBJ databases">
        <title>WGS of Methanotrichaceae archaeon Mx.</title>
        <authorList>
            <person name="Sorokin D.Y."/>
            <person name="Merkel A.Y."/>
        </authorList>
    </citation>
    <scope>NUCLEOTIDE SEQUENCE [LARGE SCALE GENOMIC DNA]</scope>
    <source>
        <strain evidence="3 4">Mx</strain>
    </source>
</reference>
<dbReference type="InterPro" id="IPR036465">
    <property type="entry name" value="vWFA_dom_sf"/>
</dbReference>
<dbReference type="Pfam" id="PF13519">
    <property type="entry name" value="VWA_2"/>
    <property type="match status" value="1"/>
</dbReference>
<proteinExistence type="predicted"/>
<accession>A0ABT5X4Q6</accession>
<organism evidence="3 4">
    <name type="scientific">Candidatus Methanocrinis natronophilus</name>
    <dbReference type="NCBI Taxonomy" id="3033396"/>
    <lineage>
        <taxon>Archaea</taxon>
        <taxon>Methanobacteriati</taxon>
        <taxon>Methanobacteriota</taxon>
        <taxon>Stenosarchaea group</taxon>
        <taxon>Methanomicrobia</taxon>
        <taxon>Methanotrichales</taxon>
        <taxon>Methanotrichaceae</taxon>
        <taxon>Methanocrinis</taxon>
    </lineage>
</organism>
<evidence type="ECO:0000313" key="3">
    <source>
        <dbReference type="EMBL" id="MDF0589683.1"/>
    </source>
</evidence>